<feature type="compositionally biased region" description="Polar residues" evidence="1">
    <location>
        <begin position="253"/>
        <end position="275"/>
    </location>
</feature>
<feature type="compositionally biased region" description="Polar residues" evidence="1">
    <location>
        <begin position="222"/>
        <end position="234"/>
    </location>
</feature>
<dbReference type="VEuPathDB" id="TriTrypDB:BSAL_21665"/>
<keyword evidence="3" id="KW-1185">Reference proteome</keyword>
<feature type="region of interest" description="Disordered" evidence="1">
    <location>
        <begin position="197"/>
        <end position="275"/>
    </location>
</feature>
<sequence length="731" mass="76301">MAHVLDSNWGELSSAGRQEDDLSSPTQTPPLGPSAFYSDSLDDAIRSSERLLILAAQGSLRRGGSSSNRTDATANVATILRAVSTIARTHNIPLQSCVLRRIRLLALENPLPDRLLVEEDPVSPTGGAPQDDRSDITPINGTLDKAAGPSLSGSHLPPIGMSGITRAAVSSGTSSGSQNPLSHPSQILEEIALGEGPSMNASHRHASSSSFDDVRGNGTNGTGSTLHTTATGSSAPFGPKGSQRPLIHLVSRASPQSDYQSELPQPSSGSNPNVLQPQLALPLQITNTSVPALHHQQPRQLQQRRPQQHHASNTSGGARTGGGGSSTNPSSVSTLSTYQPHHIVSYIDEVLIGDDTPLCDPAHNNSAARQEEDPIHAEYLRDGAWLAPAATNSGSGVFAATTTVNNTSFVALSPMTPADLLRQSLCDHIPGAAHSISSLKQSYRELQNHSFHSNSGGGGGASAALAHIHNSPLEGAHLGGSCGRGQQRSASKQRLKKKRWWSASAALAHFHNSSLEGAHLGSSCGRGQQRSASKQRLNHPAPLNPIVQVISVLPPVATSLSANTSHDNLASLSHTHDSGEYTPGAAAAGGGVAGIVNALPPPAREQAAVPFSTPIQRRTVSSGSHELRIEVKEEGDATPITLVSTGVRREESPQPQRPPVVTRQKISDGLGHHVAAVSASVSVAAPEGRAKSSSAATQYVSSVSRTIPSSSGRLRVAYGLELLRQLTTEQR</sequence>
<feature type="region of interest" description="Disordered" evidence="1">
    <location>
        <begin position="117"/>
        <end position="182"/>
    </location>
</feature>
<name>A0A0S4JHL7_BODSA</name>
<protein>
    <submittedName>
        <fullName evidence="2">Uncharacterized protein</fullName>
    </submittedName>
</protein>
<accession>A0A0S4JHL7</accession>
<evidence type="ECO:0000256" key="1">
    <source>
        <dbReference type="SAM" id="MobiDB-lite"/>
    </source>
</evidence>
<feature type="region of interest" description="Disordered" evidence="1">
    <location>
        <begin position="291"/>
        <end position="335"/>
    </location>
</feature>
<feature type="region of interest" description="Disordered" evidence="1">
    <location>
        <begin position="476"/>
        <end position="495"/>
    </location>
</feature>
<evidence type="ECO:0000313" key="2">
    <source>
        <dbReference type="EMBL" id="CUG89485.1"/>
    </source>
</evidence>
<feature type="compositionally biased region" description="Polar residues" evidence="1">
    <location>
        <begin position="168"/>
        <end position="182"/>
    </location>
</feature>
<evidence type="ECO:0000313" key="3">
    <source>
        <dbReference type="Proteomes" id="UP000051952"/>
    </source>
</evidence>
<organism evidence="2 3">
    <name type="scientific">Bodo saltans</name>
    <name type="common">Flagellated protozoan</name>
    <dbReference type="NCBI Taxonomy" id="75058"/>
    <lineage>
        <taxon>Eukaryota</taxon>
        <taxon>Discoba</taxon>
        <taxon>Euglenozoa</taxon>
        <taxon>Kinetoplastea</taxon>
        <taxon>Metakinetoplastina</taxon>
        <taxon>Eubodonida</taxon>
        <taxon>Bodonidae</taxon>
        <taxon>Bodo</taxon>
    </lineage>
</organism>
<dbReference type="AlphaFoldDB" id="A0A0S4JHL7"/>
<feature type="compositionally biased region" description="Low complexity" evidence="1">
    <location>
        <begin position="326"/>
        <end position="335"/>
    </location>
</feature>
<feature type="region of interest" description="Disordered" evidence="1">
    <location>
        <begin position="13"/>
        <end position="36"/>
    </location>
</feature>
<gene>
    <name evidence="2" type="ORF">BSAL_21665</name>
</gene>
<dbReference type="EMBL" id="CYKH01001745">
    <property type="protein sequence ID" value="CUG89485.1"/>
    <property type="molecule type" value="Genomic_DNA"/>
</dbReference>
<proteinExistence type="predicted"/>
<dbReference type="Proteomes" id="UP000051952">
    <property type="component" value="Unassembled WGS sequence"/>
</dbReference>
<reference evidence="3" key="1">
    <citation type="submission" date="2015-09" db="EMBL/GenBank/DDBJ databases">
        <authorList>
            <consortium name="Pathogen Informatics"/>
        </authorList>
    </citation>
    <scope>NUCLEOTIDE SEQUENCE [LARGE SCALE GENOMIC DNA]</scope>
    <source>
        <strain evidence="3">Lake Konstanz</strain>
    </source>
</reference>
<feature type="compositionally biased region" description="Low complexity" evidence="1">
    <location>
        <begin position="293"/>
        <end position="317"/>
    </location>
</feature>